<reference evidence="1 2" key="1">
    <citation type="submission" date="2019-02" db="EMBL/GenBank/DDBJ databases">
        <title>Deep-cultivation of Planctomycetes and their phenomic and genomic characterization uncovers novel biology.</title>
        <authorList>
            <person name="Wiegand S."/>
            <person name="Jogler M."/>
            <person name="Boedeker C."/>
            <person name="Pinto D."/>
            <person name="Vollmers J."/>
            <person name="Rivas-Marin E."/>
            <person name="Kohn T."/>
            <person name="Peeters S.H."/>
            <person name="Heuer A."/>
            <person name="Rast P."/>
            <person name="Oberbeckmann S."/>
            <person name="Bunk B."/>
            <person name="Jeske O."/>
            <person name="Meyerdierks A."/>
            <person name="Storesund J.E."/>
            <person name="Kallscheuer N."/>
            <person name="Luecker S."/>
            <person name="Lage O.M."/>
            <person name="Pohl T."/>
            <person name="Merkel B.J."/>
            <person name="Hornburger P."/>
            <person name="Mueller R.-W."/>
            <person name="Bruemmer F."/>
            <person name="Labrenz M."/>
            <person name="Spormann A.M."/>
            <person name="Op Den Camp H."/>
            <person name="Overmann J."/>
            <person name="Amann R."/>
            <person name="Jetten M.S.M."/>
            <person name="Mascher T."/>
            <person name="Medema M.H."/>
            <person name="Devos D.P."/>
            <person name="Kaster A.-K."/>
            <person name="Ovreas L."/>
            <person name="Rohde M."/>
            <person name="Galperin M.Y."/>
            <person name="Jogler C."/>
        </authorList>
    </citation>
    <scope>NUCLEOTIDE SEQUENCE [LARGE SCALE GENOMIC DNA]</scope>
    <source>
        <strain evidence="1 2">Poly59</strain>
    </source>
</reference>
<dbReference type="AlphaFoldDB" id="A0A5C6F9Y8"/>
<sequence length="296" mass="33168">MTNQNKLRNLRLSVRTLLDESFRSLNGSNLDTTEFEDDFHRDIDLESLAAIVAEAESRFGAQVEKADTWLAPRVHASLRLTRREASRRELWAYLNVAAFPDFVRWRHTSTQGPSKGLIDIGRFIGENSRNALGRLWWAAEMTRNGSDYSLTEKAMSTTRFSISWQSLDTLHHKAFALACVKFLTEGNGGSPLNDVAGKRLAKAVNLCLRTTHIDAIAPSQLLDEIAIQDWVNSVPDYTRFLDSLPTGPDEDSVNPDDIETFINFLSDVATQIDIFDSVHDDSTEGEEASEIDAMTT</sequence>
<organism evidence="1 2">
    <name type="scientific">Rubripirellula reticaptiva</name>
    <dbReference type="NCBI Taxonomy" id="2528013"/>
    <lineage>
        <taxon>Bacteria</taxon>
        <taxon>Pseudomonadati</taxon>
        <taxon>Planctomycetota</taxon>
        <taxon>Planctomycetia</taxon>
        <taxon>Pirellulales</taxon>
        <taxon>Pirellulaceae</taxon>
        <taxon>Rubripirellula</taxon>
    </lineage>
</organism>
<comment type="caution">
    <text evidence="1">The sequence shown here is derived from an EMBL/GenBank/DDBJ whole genome shotgun (WGS) entry which is preliminary data.</text>
</comment>
<protein>
    <submittedName>
        <fullName evidence="1">Uncharacterized protein</fullName>
    </submittedName>
</protein>
<dbReference type="EMBL" id="SJPX01000001">
    <property type="protein sequence ID" value="TWU57672.1"/>
    <property type="molecule type" value="Genomic_DNA"/>
</dbReference>
<dbReference type="Pfam" id="PF19866">
    <property type="entry name" value="DUF6339"/>
    <property type="match status" value="1"/>
</dbReference>
<gene>
    <name evidence="1" type="ORF">Poly59_05790</name>
</gene>
<dbReference type="RefSeq" id="WP_146532528.1">
    <property type="nucleotide sequence ID" value="NZ_SJPX01000001.1"/>
</dbReference>
<dbReference type="OrthoDB" id="4606505at2"/>
<keyword evidence="2" id="KW-1185">Reference proteome</keyword>
<evidence type="ECO:0000313" key="1">
    <source>
        <dbReference type="EMBL" id="TWU57672.1"/>
    </source>
</evidence>
<name>A0A5C6F9Y8_9BACT</name>
<dbReference type="Proteomes" id="UP000317977">
    <property type="component" value="Unassembled WGS sequence"/>
</dbReference>
<accession>A0A5C6F9Y8</accession>
<evidence type="ECO:0000313" key="2">
    <source>
        <dbReference type="Proteomes" id="UP000317977"/>
    </source>
</evidence>
<dbReference type="InterPro" id="IPR045920">
    <property type="entry name" value="DUF6339"/>
</dbReference>
<proteinExistence type="predicted"/>